<gene>
    <name evidence="2" type="ORF">MPPM_1947</name>
</gene>
<keyword evidence="2" id="KW-0413">Isomerase</keyword>
<proteinExistence type="predicted"/>
<feature type="region of interest" description="Disordered" evidence="1">
    <location>
        <begin position="1"/>
        <end position="78"/>
    </location>
</feature>
<dbReference type="GO" id="GO:0016853">
    <property type="term" value="F:isomerase activity"/>
    <property type="evidence" value="ECO:0007669"/>
    <property type="project" value="UniProtKB-KW"/>
</dbReference>
<reference evidence="2 3" key="1">
    <citation type="journal article" date="2016" name="Genome Announc.">
        <title>Complete Genome Sequence of Methylobacterium populi P-1M, Isolated from Pink-Pigmented Household Biofilm.</title>
        <authorList>
            <person name="Morohoshi T."/>
            <person name="Ikeda T."/>
        </authorList>
    </citation>
    <scope>NUCLEOTIDE SEQUENCE [LARGE SCALE GENOMIC DNA]</scope>
    <source>
        <strain evidence="2 3">P-1M</strain>
    </source>
</reference>
<dbReference type="AlphaFoldDB" id="A0A169QXQ7"/>
<name>A0A169QXQ7_9HYPH</name>
<evidence type="ECO:0000256" key="1">
    <source>
        <dbReference type="SAM" id="MobiDB-lite"/>
    </source>
</evidence>
<dbReference type="Proteomes" id="UP000218288">
    <property type="component" value="Chromosome"/>
</dbReference>
<evidence type="ECO:0000313" key="2">
    <source>
        <dbReference type="EMBL" id="BAU90552.1"/>
    </source>
</evidence>
<organism evidence="2 3">
    <name type="scientific">Methylorubrum populi</name>
    <dbReference type="NCBI Taxonomy" id="223967"/>
    <lineage>
        <taxon>Bacteria</taxon>
        <taxon>Pseudomonadati</taxon>
        <taxon>Pseudomonadota</taxon>
        <taxon>Alphaproteobacteria</taxon>
        <taxon>Hyphomicrobiales</taxon>
        <taxon>Methylobacteriaceae</taxon>
        <taxon>Methylorubrum</taxon>
    </lineage>
</organism>
<evidence type="ECO:0000313" key="3">
    <source>
        <dbReference type="Proteomes" id="UP000218288"/>
    </source>
</evidence>
<sequence>MPMVRAGAPVGAEATGVTWGAGGTGESVRAEDFGDGRGMRGSVPKRREHGKGGGIAKNRRSRRGLTGRQNPVAEFPGKQDPVAEFMGVESWDLGVKTRLSLCFC</sequence>
<dbReference type="EMBL" id="AP014809">
    <property type="protein sequence ID" value="BAU90552.1"/>
    <property type="molecule type" value="Genomic_DNA"/>
</dbReference>
<feature type="compositionally biased region" description="Basic and acidic residues" evidence="1">
    <location>
        <begin position="28"/>
        <end position="38"/>
    </location>
</feature>
<protein>
    <submittedName>
        <fullName evidence="2">Putative cyclophilin type peptidyl-prolyl cis-trans isomerase</fullName>
    </submittedName>
</protein>
<accession>A0A169QXQ7</accession>